<keyword evidence="2 6" id="KW-0812">Transmembrane</keyword>
<dbReference type="PROSITE" id="PS50929">
    <property type="entry name" value="ABC_TM1F"/>
    <property type="match status" value="1"/>
</dbReference>
<reference evidence="9" key="1">
    <citation type="journal article" date="2019" name="Int. J. Syst. Evol. Microbiol.">
        <title>The Global Catalogue of Microorganisms (GCM) 10K type strain sequencing project: providing services to taxonomists for standard genome sequencing and annotation.</title>
        <authorList>
            <consortium name="The Broad Institute Genomics Platform"/>
            <consortium name="The Broad Institute Genome Sequencing Center for Infectious Disease"/>
            <person name="Wu L."/>
            <person name="Ma J."/>
        </authorList>
    </citation>
    <scope>NUCLEOTIDE SEQUENCE [LARGE SCALE GENOMIC DNA]</scope>
    <source>
        <strain evidence="9">NBRC 105830</strain>
    </source>
</reference>
<dbReference type="InterPro" id="IPR036640">
    <property type="entry name" value="ABC1_TM_sf"/>
</dbReference>
<evidence type="ECO:0000256" key="3">
    <source>
        <dbReference type="ARBA" id="ARBA00022989"/>
    </source>
</evidence>
<dbReference type="InterPro" id="IPR039421">
    <property type="entry name" value="Type_1_exporter"/>
</dbReference>
<dbReference type="SUPFAM" id="SSF90123">
    <property type="entry name" value="ABC transporter transmembrane region"/>
    <property type="match status" value="1"/>
</dbReference>
<evidence type="ECO:0000259" key="7">
    <source>
        <dbReference type="PROSITE" id="PS50929"/>
    </source>
</evidence>
<dbReference type="PANTHER" id="PTHR43394:SF1">
    <property type="entry name" value="ATP-BINDING CASSETTE SUB-FAMILY B MEMBER 10, MITOCHONDRIAL"/>
    <property type="match status" value="1"/>
</dbReference>
<comment type="subcellular location">
    <subcellularLocation>
        <location evidence="1">Cell membrane</location>
        <topology evidence="1">Multi-pass membrane protein</topology>
    </subcellularLocation>
</comment>
<dbReference type="PANTHER" id="PTHR43394">
    <property type="entry name" value="ATP-DEPENDENT PERMEASE MDL1, MITOCHONDRIAL"/>
    <property type="match status" value="1"/>
</dbReference>
<keyword evidence="9" id="KW-1185">Reference proteome</keyword>
<sequence>MSITTHSPFTAPRPLGAGSGDPGGHGGPGGSSGHSGRGGSRGHGGPGPGGPGPGGPRPAQVDPADRAQLDESPVSWRRVAALFSPYRGQIALVMTLIVGTSLLGTASPFLVRDIVDQAIPHQDVRLLLLAVGGLVAITVVTQLFGVLQTWISSRVGQRLMHGLRTRVFDHLQGQSLGFFTRTRGGEVQSRLTNDIAGMQSVITDTATSIASNVTTAIATAVAMAALSWRLSLLSLVVIPPAIWLTRRVALLRRDLTTRLQGGLAELNGIVDETLSVSGARLTKTLGIGERRSAEFAATSASSSISSSPPSSPAGGGWPRCRSSSR</sequence>
<organism evidence="8 9">
    <name type="scientific">Arsenicicoccus piscis</name>
    <dbReference type="NCBI Taxonomy" id="673954"/>
    <lineage>
        <taxon>Bacteria</taxon>
        <taxon>Bacillati</taxon>
        <taxon>Actinomycetota</taxon>
        <taxon>Actinomycetes</taxon>
        <taxon>Micrococcales</taxon>
        <taxon>Intrasporangiaceae</taxon>
        <taxon>Arsenicicoccus</taxon>
    </lineage>
</organism>
<evidence type="ECO:0000313" key="9">
    <source>
        <dbReference type="Proteomes" id="UP001157109"/>
    </source>
</evidence>
<evidence type="ECO:0000313" key="8">
    <source>
        <dbReference type="EMBL" id="GMA20700.1"/>
    </source>
</evidence>
<evidence type="ECO:0000256" key="4">
    <source>
        <dbReference type="ARBA" id="ARBA00023136"/>
    </source>
</evidence>
<evidence type="ECO:0000256" key="2">
    <source>
        <dbReference type="ARBA" id="ARBA00022692"/>
    </source>
</evidence>
<keyword evidence="3 6" id="KW-1133">Transmembrane helix</keyword>
<feature type="compositionally biased region" description="Gly residues" evidence="5">
    <location>
        <begin position="17"/>
        <end position="47"/>
    </location>
</feature>
<evidence type="ECO:0000256" key="5">
    <source>
        <dbReference type="SAM" id="MobiDB-lite"/>
    </source>
</evidence>
<dbReference type="Proteomes" id="UP001157109">
    <property type="component" value="Unassembled WGS sequence"/>
</dbReference>
<evidence type="ECO:0000256" key="1">
    <source>
        <dbReference type="ARBA" id="ARBA00004651"/>
    </source>
</evidence>
<accession>A0ABQ6HT21</accession>
<dbReference type="InterPro" id="IPR011527">
    <property type="entry name" value="ABC1_TM_dom"/>
</dbReference>
<evidence type="ECO:0000256" key="6">
    <source>
        <dbReference type="SAM" id="Phobius"/>
    </source>
</evidence>
<dbReference type="Gene3D" id="1.20.1560.10">
    <property type="entry name" value="ABC transporter type 1, transmembrane domain"/>
    <property type="match status" value="1"/>
</dbReference>
<gene>
    <name evidence="8" type="ORF">GCM10025862_27210</name>
</gene>
<proteinExistence type="predicted"/>
<feature type="transmembrane region" description="Helical" evidence="6">
    <location>
        <begin position="126"/>
        <end position="151"/>
    </location>
</feature>
<feature type="domain" description="ABC transmembrane type-1" evidence="7">
    <location>
        <begin position="91"/>
        <end position="297"/>
    </location>
</feature>
<protein>
    <recommendedName>
        <fullName evidence="7">ABC transmembrane type-1 domain-containing protein</fullName>
    </recommendedName>
</protein>
<keyword evidence="4 6" id="KW-0472">Membrane</keyword>
<dbReference type="Pfam" id="PF00664">
    <property type="entry name" value="ABC_membrane"/>
    <property type="match status" value="1"/>
</dbReference>
<feature type="compositionally biased region" description="Low complexity" evidence="5">
    <location>
        <begin position="297"/>
        <end position="308"/>
    </location>
</feature>
<feature type="region of interest" description="Disordered" evidence="5">
    <location>
        <begin position="1"/>
        <end position="65"/>
    </location>
</feature>
<name>A0ABQ6HT21_9MICO</name>
<feature type="transmembrane region" description="Helical" evidence="6">
    <location>
        <begin position="90"/>
        <end position="114"/>
    </location>
</feature>
<dbReference type="EMBL" id="BSUJ01000001">
    <property type="protein sequence ID" value="GMA20700.1"/>
    <property type="molecule type" value="Genomic_DNA"/>
</dbReference>
<comment type="caution">
    <text evidence="8">The sequence shown here is derived from an EMBL/GenBank/DDBJ whole genome shotgun (WGS) entry which is preliminary data.</text>
</comment>
<dbReference type="RefSeq" id="WP_348520347.1">
    <property type="nucleotide sequence ID" value="NZ_BSUJ01000001.1"/>
</dbReference>
<feature type="region of interest" description="Disordered" evidence="5">
    <location>
        <begin position="297"/>
        <end position="325"/>
    </location>
</feature>